<dbReference type="SUPFAM" id="SSF52821">
    <property type="entry name" value="Rhodanese/Cell cycle control phosphatase"/>
    <property type="match status" value="1"/>
</dbReference>
<dbReference type="EMBL" id="FOUY01000053">
    <property type="protein sequence ID" value="SFO40918.1"/>
    <property type="molecule type" value="Genomic_DNA"/>
</dbReference>
<proteinExistence type="predicted"/>
<protein>
    <submittedName>
        <fullName evidence="3">Rhodanese-related sulfurtransferase</fullName>
    </submittedName>
</protein>
<dbReference type="CDD" id="cd00158">
    <property type="entry name" value="RHOD"/>
    <property type="match status" value="1"/>
</dbReference>
<dbReference type="PANTHER" id="PTHR43031:SF1">
    <property type="entry name" value="PYRIDINE NUCLEOTIDE-DISULPHIDE OXIDOREDUCTASE"/>
    <property type="match status" value="1"/>
</dbReference>
<dbReference type="InterPro" id="IPR036873">
    <property type="entry name" value="Rhodanese-like_dom_sf"/>
</dbReference>
<keyword evidence="3" id="KW-0808">Transferase</keyword>
<feature type="domain" description="Rhodanese" evidence="2">
    <location>
        <begin position="92"/>
        <end position="153"/>
    </location>
</feature>
<dbReference type="Proteomes" id="UP000199614">
    <property type="component" value="Unassembled WGS sequence"/>
</dbReference>
<dbReference type="Gene3D" id="3.40.250.10">
    <property type="entry name" value="Rhodanese-like domain"/>
    <property type="match status" value="1"/>
</dbReference>
<name>A0A1I5GXX9_PSUAM</name>
<dbReference type="AlphaFoldDB" id="A0A1I5GXX9"/>
<dbReference type="STRING" id="260086.SAMN05216207_10536"/>
<dbReference type="PANTHER" id="PTHR43031">
    <property type="entry name" value="FAD-DEPENDENT OXIDOREDUCTASE"/>
    <property type="match status" value="1"/>
</dbReference>
<dbReference type="RefSeq" id="WP_093354633.1">
    <property type="nucleotide sequence ID" value="NZ_FOUY01000053.1"/>
</dbReference>
<dbReference type="InterPro" id="IPR001763">
    <property type="entry name" value="Rhodanese-like_dom"/>
</dbReference>
<keyword evidence="4" id="KW-1185">Reference proteome</keyword>
<reference evidence="3 4" key="1">
    <citation type="submission" date="2016-10" db="EMBL/GenBank/DDBJ databases">
        <authorList>
            <person name="de Groot N.N."/>
        </authorList>
    </citation>
    <scope>NUCLEOTIDE SEQUENCE [LARGE SCALE GENOMIC DNA]</scope>
    <source>
        <strain evidence="3 4">CGMCC 4.1877</strain>
    </source>
</reference>
<evidence type="ECO:0000259" key="2">
    <source>
        <dbReference type="PROSITE" id="PS50206"/>
    </source>
</evidence>
<dbReference type="PROSITE" id="PS50206">
    <property type="entry name" value="RHODANESE_3"/>
    <property type="match status" value="1"/>
</dbReference>
<dbReference type="InterPro" id="IPR050229">
    <property type="entry name" value="GlpE_sulfurtransferase"/>
</dbReference>
<dbReference type="SMART" id="SM00450">
    <property type="entry name" value="RHOD"/>
    <property type="match status" value="1"/>
</dbReference>
<dbReference type="Pfam" id="PF00581">
    <property type="entry name" value="Rhodanese"/>
    <property type="match status" value="1"/>
</dbReference>
<gene>
    <name evidence="3" type="ORF">SAMN05216207_10536</name>
</gene>
<feature type="chain" id="PRO_5039301100" evidence="1">
    <location>
        <begin position="25"/>
        <end position="156"/>
    </location>
</feature>
<evidence type="ECO:0000313" key="4">
    <source>
        <dbReference type="Proteomes" id="UP000199614"/>
    </source>
</evidence>
<dbReference type="GO" id="GO:0016740">
    <property type="term" value="F:transferase activity"/>
    <property type="evidence" value="ECO:0007669"/>
    <property type="project" value="UniProtKB-KW"/>
</dbReference>
<feature type="signal peptide" evidence="1">
    <location>
        <begin position="1"/>
        <end position="24"/>
    </location>
</feature>
<keyword evidence="1" id="KW-0732">Signal</keyword>
<organism evidence="3 4">
    <name type="scientific">Pseudonocardia ammonioxydans</name>
    <dbReference type="NCBI Taxonomy" id="260086"/>
    <lineage>
        <taxon>Bacteria</taxon>
        <taxon>Bacillati</taxon>
        <taxon>Actinomycetota</taxon>
        <taxon>Actinomycetes</taxon>
        <taxon>Pseudonocardiales</taxon>
        <taxon>Pseudonocardiaceae</taxon>
        <taxon>Pseudonocardia</taxon>
    </lineage>
</organism>
<evidence type="ECO:0000256" key="1">
    <source>
        <dbReference type="SAM" id="SignalP"/>
    </source>
</evidence>
<sequence>MTCRPGLGLVRPATIALAALVLLAACASTPTAREAAAPSAATVSTGAAASPVRLVDAAQFAELVDRDGVVVVNVHTPDDGSIAGTDASIPFDQIGERVAELPADRAAALAVYCRTGTMSAAAATTLATLGYRNLTDLAGGMQAWQDAGHPLLAAGS</sequence>
<dbReference type="PROSITE" id="PS51257">
    <property type="entry name" value="PROKAR_LIPOPROTEIN"/>
    <property type="match status" value="1"/>
</dbReference>
<accession>A0A1I5GXX9</accession>
<evidence type="ECO:0000313" key="3">
    <source>
        <dbReference type="EMBL" id="SFO40918.1"/>
    </source>
</evidence>